<dbReference type="EMBL" id="KU935715">
    <property type="protein sequence ID" value="AND75484.1"/>
    <property type="molecule type" value="Genomic_DNA"/>
</dbReference>
<reference evidence="2" key="1">
    <citation type="submission" date="2016-03" db="EMBL/GenBank/DDBJ databases">
        <title>Characterization of Acinetobacter baumannii phage vB_AbaM_ME3.</title>
        <authorList>
            <person name="Buttimer C.T.H."/>
            <person name="Elbreki M."/>
            <person name="Coffey A."/>
        </authorList>
    </citation>
    <scope>NUCLEOTIDE SEQUENCE [LARGE SCALE GENOMIC DNA]</scope>
</reference>
<evidence type="ECO:0000313" key="1">
    <source>
        <dbReference type="EMBL" id="AND75484.1"/>
    </source>
</evidence>
<dbReference type="Proteomes" id="UP000225947">
    <property type="component" value="Segment"/>
</dbReference>
<protein>
    <submittedName>
        <fullName evidence="1">Uncharacterized protein</fullName>
    </submittedName>
</protein>
<keyword evidence="2" id="KW-1185">Reference proteome</keyword>
<gene>
    <name evidence="1" type="ORF">ME3_323</name>
</gene>
<evidence type="ECO:0000313" key="2">
    <source>
        <dbReference type="Proteomes" id="UP000225947"/>
    </source>
</evidence>
<sequence length="103" mass="11551">MNATIILKSLIVSDIALAIDNHIRTNNLFNSSFLSIHNCIVISDCSFLMDQLDEKIEELKGKTKNMLIADASDLLLVCINNSNIDLSVYKEITYSLLNINFKS</sequence>
<organism evidence="1 2">
    <name type="scientific">Acinetobacter phage vB_AbaM_ME3</name>
    <dbReference type="NCBI Taxonomy" id="1837876"/>
    <lineage>
        <taxon>Viruses</taxon>
        <taxon>Duplodnaviria</taxon>
        <taxon>Heunggongvirae</taxon>
        <taxon>Uroviricota</taxon>
        <taxon>Caudoviricetes</taxon>
        <taxon>Metrivirus</taxon>
        <taxon>Metrivirus ME3</taxon>
    </lineage>
</organism>
<accession>A0A172Q0U6</accession>
<proteinExistence type="predicted"/>
<name>A0A172Q0U6_9CAUD</name>